<evidence type="ECO:0000313" key="3">
    <source>
        <dbReference type="Proteomes" id="UP000184330"/>
    </source>
</evidence>
<dbReference type="Proteomes" id="UP000184330">
    <property type="component" value="Unassembled WGS sequence"/>
</dbReference>
<keyword evidence="3" id="KW-1185">Reference proteome</keyword>
<evidence type="ECO:0000259" key="1">
    <source>
        <dbReference type="Pfam" id="PF14479"/>
    </source>
</evidence>
<reference evidence="2 3" key="1">
    <citation type="submission" date="2016-03" db="EMBL/GenBank/DDBJ databases">
        <authorList>
            <person name="Ploux O."/>
        </authorList>
    </citation>
    <scope>NUCLEOTIDE SEQUENCE [LARGE SCALE GENOMIC DNA]</scope>
    <source>
        <strain evidence="2 3">UAMH 11012</strain>
    </source>
</reference>
<name>A0A1L7XQJ0_9HELO</name>
<dbReference type="InterPro" id="IPR038305">
    <property type="entry name" value="HeLo_sf"/>
</dbReference>
<proteinExistence type="predicted"/>
<protein>
    <recommendedName>
        <fullName evidence="1">Prion-inhibition and propagation HeLo domain-containing protein</fullName>
    </recommendedName>
</protein>
<accession>A0A1L7XQJ0</accession>
<dbReference type="InterPro" id="IPR011009">
    <property type="entry name" value="Kinase-like_dom_sf"/>
</dbReference>
<organism evidence="2 3">
    <name type="scientific">Phialocephala subalpina</name>
    <dbReference type="NCBI Taxonomy" id="576137"/>
    <lineage>
        <taxon>Eukaryota</taxon>
        <taxon>Fungi</taxon>
        <taxon>Dikarya</taxon>
        <taxon>Ascomycota</taxon>
        <taxon>Pezizomycotina</taxon>
        <taxon>Leotiomycetes</taxon>
        <taxon>Helotiales</taxon>
        <taxon>Mollisiaceae</taxon>
        <taxon>Phialocephala</taxon>
        <taxon>Phialocephala fortinii species complex</taxon>
    </lineage>
</organism>
<feature type="domain" description="Prion-inhibition and propagation HeLo" evidence="1">
    <location>
        <begin position="8"/>
        <end position="183"/>
    </location>
</feature>
<gene>
    <name evidence="2" type="ORF">PAC_17209</name>
</gene>
<evidence type="ECO:0000313" key="2">
    <source>
        <dbReference type="EMBL" id="CZR67310.1"/>
    </source>
</evidence>
<dbReference type="SUPFAM" id="SSF56112">
    <property type="entry name" value="Protein kinase-like (PK-like)"/>
    <property type="match status" value="1"/>
</dbReference>
<dbReference type="Pfam" id="PF14479">
    <property type="entry name" value="HeLo"/>
    <property type="match status" value="1"/>
</dbReference>
<dbReference type="EMBL" id="FJOG01000043">
    <property type="protein sequence ID" value="CZR67310.1"/>
    <property type="molecule type" value="Genomic_DNA"/>
</dbReference>
<dbReference type="InterPro" id="IPR029498">
    <property type="entry name" value="HeLo_dom"/>
</dbReference>
<dbReference type="Gene3D" id="1.20.120.1020">
    <property type="entry name" value="Prion-inhibition and propagation, HeLo domain"/>
    <property type="match status" value="1"/>
</dbReference>
<dbReference type="PANTHER" id="PTHR37542:SF3">
    <property type="entry name" value="PRION-INHIBITION AND PROPAGATION HELO DOMAIN-CONTAINING PROTEIN"/>
    <property type="match status" value="1"/>
</dbReference>
<sequence length="583" mass="65936">MDPASAAGLVMAALSLPQQLFSTGVVAYTTISDVRGMGRSLGEHYWLFKVQESRYLFWGMCHKGCSPGGLNVDQMPRPISEAIVNSLIQINGILEDKNTLSSRYGLERVGDLQPREFSAIRRESQRQQNMVARLHTSSSLLQKLQWVVRDQGRFADLIQQLTGLIDALYEMLPVPAGPWVNDTITAQTLADALITGRGSRPIDVIPGLADHPLTTLVERQRATIQSASREQVENSPTTLRPPFWNFSFDMQRLNFPGRDVIVNPQPHLRSWARLTQADAFSGQDFLMVEWRQYDLRRGEESKVSLQARLEALSKMLKEKPRLDSFRVFDCVGYFLDNSEPRFGLTFRFPSDYNPERDPVPMSLLEVMTSFSKDIPYLGDRYRLAYNLAESIHALHSTGWLHKSVCSRNILLFRKNLHPALPGVTQRPVSLETPYSTGFAMSRPDGPATDSSLTVPTLEVALYRHLDVQGFGGRAISKYRAIYDIYSLGMVLIEIATWQPIEDFYPRGAAPDINFGNILLQKLVPRLGASMGEQYMNVVRKCLEGSFERLASFSQDEYTSVTYKENVRQGLLWEVVNILRECRA</sequence>
<dbReference type="PANTHER" id="PTHR37542">
    <property type="entry name" value="HELO DOMAIN-CONTAINING PROTEIN-RELATED"/>
    <property type="match status" value="1"/>
</dbReference>
<dbReference type="Gene3D" id="1.10.510.10">
    <property type="entry name" value="Transferase(Phosphotransferase) domain 1"/>
    <property type="match status" value="1"/>
</dbReference>
<dbReference type="AlphaFoldDB" id="A0A1L7XQJ0"/>
<dbReference type="OrthoDB" id="3517332at2759"/>